<keyword evidence="11 18" id="KW-0547">Nucleotide-binding</keyword>
<dbReference type="GO" id="GO:0004326">
    <property type="term" value="F:tetrahydrofolylpolyglutamate synthase activity"/>
    <property type="evidence" value="ECO:0007669"/>
    <property type="project" value="UniProtKB-EC"/>
</dbReference>
<evidence type="ECO:0000256" key="5">
    <source>
        <dbReference type="ARBA" id="ARBA00011245"/>
    </source>
</evidence>
<evidence type="ECO:0000313" key="22">
    <source>
        <dbReference type="Proteomes" id="UP000594455"/>
    </source>
</evidence>
<comment type="cofactor">
    <cofactor evidence="1">
        <name>Mg(2+)</name>
        <dbReference type="ChEBI" id="CHEBI:18420"/>
    </cofactor>
</comment>
<comment type="subunit">
    <text evidence="5">Monomer.</text>
</comment>
<dbReference type="PIRSF" id="PIRSF001563">
    <property type="entry name" value="Folylpolyglu_synth"/>
    <property type="match status" value="1"/>
</dbReference>
<dbReference type="NCBIfam" id="TIGR01499">
    <property type="entry name" value="folC"/>
    <property type="match status" value="1"/>
</dbReference>
<dbReference type="GO" id="GO:0005524">
    <property type="term" value="F:ATP binding"/>
    <property type="evidence" value="ECO:0007669"/>
    <property type="project" value="UniProtKB-KW"/>
</dbReference>
<dbReference type="PANTHER" id="PTHR11136">
    <property type="entry name" value="FOLYLPOLYGLUTAMATE SYNTHASE-RELATED"/>
    <property type="match status" value="1"/>
</dbReference>
<evidence type="ECO:0000256" key="9">
    <source>
        <dbReference type="ARBA" id="ARBA00022598"/>
    </source>
</evidence>
<evidence type="ECO:0000256" key="14">
    <source>
        <dbReference type="ARBA" id="ARBA00022909"/>
    </source>
</evidence>
<evidence type="ECO:0000256" key="4">
    <source>
        <dbReference type="ARBA" id="ARBA00008276"/>
    </source>
</evidence>
<dbReference type="GO" id="GO:0008841">
    <property type="term" value="F:dihydrofolate synthase activity"/>
    <property type="evidence" value="ECO:0007669"/>
    <property type="project" value="UniProtKB-EC"/>
</dbReference>
<dbReference type="Pfam" id="PF08245">
    <property type="entry name" value="Mur_ligase_M"/>
    <property type="match status" value="1"/>
</dbReference>
<accession>A0A7T1FAM9</accession>
<proteinExistence type="inferred from homology"/>
<dbReference type="InterPro" id="IPR036565">
    <property type="entry name" value="Mur-like_cat_sf"/>
</dbReference>
<dbReference type="EC" id="6.3.2.12" evidence="6"/>
<name>A0A7T1FAM9_9STAP</name>
<dbReference type="Gene3D" id="3.90.190.20">
    <property type="entry name" value="Mur ligase, C-terminal domain"/>
    <property type="match status" value="1"/>
</dbReference>
<keyword evidence="13" id="KW-0460">Magnesium</keyword>
<dbReference type="InterPro" id="IPR004101">
    <property type="entry name" value="Mur_ligase_C"/>
</dbReference>
<dbReference type="Gene3D" id="3.40.1190.10">
    <property type="entry name" value="Mur-like, catalytic domain"/>
    <property type="match status" value="1"/>
</dbReference>
<dbReference type="KEGG" id="sllo:ISP08_05955"/>
<dbReference type="RefSeq" id="WP_195718027.1">
    <property type="nucleotide sequence ID" value="NZ_CP064056.1"/>
</dbReference>
<dbReference type="AlphaFoldDB" id="A0A7T1FAM9"/>
<evidence type="ECO:0000256" key="1">
    <source>
        <dbReference type="ARBA" id="ARBA00001946"/>
    </source>
</evidence>
<sequence>MNYLDSLYWIHERNKFGIKPGVKRMQWMLAKLNNPQFKINGIHVGGTNGKGSTVAYIRSALVNNDYQVGTFTSPFIETFNERISLNGHPISDDELVNLVQIVKPVSEALEVETDLGTATEFEIITTMMFVYFGEINPVDFVIVEAGLGVKNDSTNVFNPILTILTSIGLDHTDILGDSYVDIAKDKGAIVKPNTPIIYAVKNDEALKVIRHNAKMNDAKAIELDRDITVVSEGDEFTYRYKNYELETLVLNMLGEHQKENAALAITALLELNEAGSVDLDFNKMIDGIESVTWSGRIERVKDQPLMIIDGAHNNESVEALIDTIKDYYHLEQVDILFSAVKGKPVNEMLEQLMPITQNLYITEFDFPKAMTKEDISNEINFEQKELVDDYASFIENYSGHALIITGSLYFISEVKAKVNF</sequence>
<dbReference type="EMBL" id="CP064056">
    <property type="protein sequence ID" value="QPM76238.1"/>
    <property type="molecule type" value="Genomic_DNA"/>
</dbReference>
<evidence type="ECO:0000256" key="15">
    <source>
        <dbReference type="ARBA" id="ARBA00030592"/>
    </source>
</evidence>
<evidence type="ECO:0000313" key="21">
    <source>
        <dbReference type="EMBL" id="QPM76238.1"/>
    </source>
</evidence>
<evidence type="ECO:0000256" key="6">
    <source>
        <dbReference type="ARBA" id="ARBA00013023"/>
    </source>
</evidence>
<dbReference type="Pfam" id="PF02875">
    <property type="entry name" value="Mur_ligase_C"/>
    <property type="match status" value="1"/>
</dbReference>
<dbReference type="PANTHER" id="PTHR11136:SF0">
    <property type="entry name" value="DIHYDROFOLATE SYNTHETASE-RELATED"/>
    <property type="match status" value="1"/>
</dbReference>
<evidence type="ECO:0000256" key="8">
    <source>
        <dbReference type="ARBA" id="ARBA00019357"/>
    </source>
</evidence>
<dbReference type="Proteomes" id="UP000594455">
    <property type="component" value="Chromosome"/>
</dbReference>
<keyword evidence="14" id="KW-0289">Folate biosynthesis</keyword>
<evidence type="ECO:0000256" key="10">
    <source>
        <dbReference type="ARBA" id="ARBA00022723"/>
    </source>
</evidence>
<dbReference type="InterPro" id="IPR013221">
    <property type="entry name" value="Mur_ligase_cen"/>
</dbReference>
<evidence type="ECO:0000259" key="19">
    <source>
        <dbReference type="Pfam" id="PF02875"/>
    </source>
</evidence>
<keyword evidence="22" id="KW-1185">Reference proteome</keyword>
<feature type="domain" description="Mur ligase central" evidence="20">
    <location>
        <begin position="44"/>
        <end position="267"/>
    </location>
</feature>
<comment type="pathway">
    <text evidence="2">Cofactor biosynthesis; tetrahydrofolate biosynthesis; 7,8-dihydrofolate from 2-amino-4-hydroxy-6-hydroxymethyl-7,8-dihydropteridine diphosphate and 4-aminobenzoate: step 2/2.</text>
</comment>
<comment type="catalytic activity">
    <reaction evidence="16">
        <text>(6S)-5,6,7,8-tetrahydrofolyl-(gamma-L-Glu)(n) + L-glutamate + ATP = (6S)-5,6,7,8-tetrahydrofolyl-(gamma-L-Glu)(n+1) + ADP + phosphate + H(+)</text>
        <dbReference type="Rhea" id="RHEA:10580"/>
        <dbReference type="Rhea" id="RHEA-COMP:14738"/>
        <dbReference type="Rhea" id="RHEA-COMP:14740"/>
        <dbReference type="ChEBI" id="CHEBI:15378"/>
        <dbReference type="ChEBI" id="CHEBI:29985"/>
        <dbReference type="ChEBI" id="CHEBI:30616"/>
        <dbReference type="ChEBI" id="CHEBI:43474"/>
        <dbReference type="ChEBI" id="CHEBI:141005"/>
        <dbReference type="ChEBI" id="CHEBI:456216"/>
        <dbReference type="EC" id="6.3.2.17"/>
    </reaction>
</comment>
<evidence type="ECO:0000259" key="20">
    <source>
        <dbReference type="Pfam" id="PF08245"/>
    </source>
</evidence>
<dbReference type="GO" id="GO:0005737">
    <property type="term" value="C:cytoplasm"/>
    <property type="evidence" value="ECO:0007669"/>
    <property type="project" value="TreeGrafter"/>
</dbReference>
<reference evidence="21 22" key="1">
    <citation type="submission" date="2020-10" db="EMBL/GenBank/DDBJ databases">
        <title>Closed genome sequences of Staphylococcus lloydii sp. nov. and Staphylococcus durrellii sp. nov. Isolated from Captive Fruit Bats (Pteropus livingstonii).</title>
        <authorList>
            <person name="Fountain K."/>
        </authorList>
    </citation>
    <scope>NUCLEOTIDE SEQUENCE [LARGE SCALE GENOMIC DNA]</scope>
    <source>
        <strain evidence="21 22">23_2_7_LY</strain>
    </source>
</reference>
<organism evidence="21 22">
    <name type="scientific">Staphylococcus lloydii</name>
    <dbReference type="NCBI Taxonomy" id="2781774"/>
    <lineage>
        <taxon>Bacteria</taxon>
        <taxon>Bacillati</taxon>
        <taxon>Bacillota</taxon>
        <taxon>Bacilli</taxon>
        <taxon>Bacillales</taxon>
        <taxon>Staphylococcaceae</taxon>
        <taxon>Staphylococcus</taxon>
    </lineage>
</organism>
<keyword evidence="10" id="KW-0479">Metal-binding</keyword>
<evidence type="ECO:0000256" key="17">
    <source>
        <dbReference type="ARBA" id="ARBA00049161"/>
    </source>
</evidence>
<feature type="domain" description="Mur ligase C-terminal" evidence="19">
    <location>
        <begin position="295"/>
        <end position="396"/>
    </location>
</feature>
<dbReference type="GO" id="GO:0046656">
    <property type="term" value="P:folic acid biosynthetic process"/>
    <property type="evidence" value="ECO:0007669"/>
    <property type="project" value="UniProtKB-KW"/>
</dbReference>
<evidence type="ECO:0000256" key="7">
    <source>
        <dbReference type="ARBA" id="ARBA00013025"/>
    </source>
</evidence>
<evidence type="ECO:0000256" key="13">
    <source>
        <dbReference type="ARBA" id="ARBA00022842"/>
    </source>
</evidence>
<comment type="pathway">
    <text evidence="3">Cofactor biosynthesis; tetrahydrofolylpolyglutamate biosynthesis.</text>
</comment>
<keyword evidence="12 18" id="KW-0067">ATP-binding</keyword>
<dbReference type="FunFam" id="3.40.1190.10:FF:000004">
    <property type="entry name" value="Dihydrofolate synthase/folylpolyglutamate synthase"/>
    <property type="match status" value="1"/>
</dbReference>
<evidence type="ECO:0000256" key="16">
    <source>
        <dbReference type="ARBA" id="ARBA00047493"/>
    </source>
</evidence>
<evidence type="ECO:0000256" key="12">
    <source>
        <dbReference type="ARBA" id="ARBA00022840"/>
    </source>
</evidence>
<dbReference type="SUPFAM" id="SSF53623">
    <property type="entry name" value="MurD-like peptide ligases, catalytic domain"/>
    <property type="match status" value="1"/>
</dbReference>
<evidence type="ECO:0000256" key="3">
    <source>
        <dbReference type="ARBA" id="ARBA00005150"/>
    </source>
</evidence>
<evidence type="ECO:0000256" key="11">
    <source>
        <dbReference type="ARBA" id="ARBA00022741"/>
    </source>
</evidence>
<evidence type="ECO:0000256" key="2">
    <source>
        <dbReference type="ARBA" id="ARBA00004799"/>
    </source>
</evidence>
<dbReference type="SUPFAM" id="SSF53244">
    <property type="entry name" value="MurD-like peptide ligases, peptide-binding domain"/>
    <property type="match status" value="1"/>
</dbReference>
<evidence type="ECO:0000256" key="18">
    <source>
        <dbReference type="PIRNR" id="PIRNR001563"/>
    </source>
</evidence>
<dbReference type="InterPro" id="IPR036615">
    <property type="entry name" value="Mur_ligase_C_dom_sf"/>
</dbReference>
<dbReference type="EC" id="6.3.2.17" evidence="7"/>
<dbReference type="GO" id="GO:0046872">
    <property type="term" value="F:metal ion binding"/>
    <property type="evidence" value="ECO:0007669"/>
    <property type="project" value="UniProtKB-KW"/>
</dbReference>
<gene>
    <name evidence="21" type="ORF">ISP08_05955</name>
</gene>
<protein>
    <recommendedName>
        <fullName evidence="8">Dihydrofolate synthase/folylpolyglutamate synthase</fullName>
        <ecNumber evidence="6">6.3.2.12</ecNumber>
        <ecNumber evidence="7">6.3.2.17</ecNumber>
    </recommendedName>
    <alternativeName>
        <fullName evidence="15">Tetrahydrofolylpolyglutamate synthase</fullName>
    </alternativeName>
</protein>
<comment type="catalytic activity">
    <reaction evidence="17">
        <text>7,8-dihydropteroate + L-glutamate + ATP = 7,8-dihydrofolate + ADP + phosphate + H(+)</text>
        <dbReference type="Rhea" id="RHEA:23584"/>
        <dbReference type="ChEBI" id="CHEBI:15378"/>
        <dbReference type="ChEBI" id="CHEBI:17839"/>
        <dbReference type="ChEBI" id="CHEBI:29985"/>
        <dbReference type="ChEBI" id="CHEBI:30616"/>
        <dbReference type="ChEBI" id="CHEBI:43474"/>
        <dbReference type="ChEBI" id="CHEBI:57451"/>
        <dbReference type="ChEBI" id="CHEBI:456216"/>
        <dbReference type="EC" id="6.3.2.12"/>
    </reaction>
</comment>
<comment type="similarity">
    <text evidence="4 18">Belongs to the folylpolyglutamate synthase family.</text>
</comment>
<keyword evidence="9 18" id="KW-0436">Ligase</keyword>
<dbReference type="InterPro" id="IPR001645">
    <property type="entry name" value="Folylpolyglutamate_synth"/>
</dbReference>